<feature type="transmembrane region" description="Helical" evidence="5">
    <location>
        <begin position="214"/>
        <end position="234"/>
    </location>
</feature>
<keyword evidence="8" id="KW-1185">Reference proteome</keyword>
<evidence type="ECO:0000313" key="8">
    <source>
        <dbReference type="Proteomes" id="UP000189857"/>
    </source>
</evidence>
<evidence type="ECO:0000256" key="4">
    <source>
        <dbReference type="ARBA" id="ARBA00023136"/>
    </source>
</evidence>
<protein>
    <submittedName>
        <fullName evidence="7">ABC-2 family transporter protein</fullName>
    </submittedName>
</protein>
<proteinExistence type="predicted"/>
<dbReference type="AlphaFoldDB" id="A0A1T4PJ70"/>
<dbReference type="GO" id="GO:0016020">
    <property type="term" value="C:membrane"/>
    <property type="evidence" value="ECO:0007669"/>
    <property type="project" value="UniProtKB-SubCell"/>
</dbReference>
<dbReference type="InterPro" id="IPR013525">
    <property type="entry name" value="ABC2_TM"/>
</dbReference>
<keyword evidence="2 5" id="KW-0812">Transmembrane</keyword>
<dbReference type="Gene3D" id="3.40.1710.10">
    <property type="entry name" value="abc type-2 transporter like domain"/>
    <property type="match status" value="1"/>
</dbReference>
<accession>A0A1T4PJ70</accession>
<feature type="transmembrane region" description="Helical" evidence="5">
    <location>
        <begin position="255"/>
        <end position="281"/>
    </location>
</feature>
<keyword evidence="4 5" id="KW-0472">Membrane</keyword>
<feature type="transmembrane region" description="Helical" evidence="5">
    <location>
        <begin position="20"/>
        <end position="40"/>
    </location>
</feature>
<comment type="subcellular location">
    <subcellularLocation>
        <location evidence="1">Membrane</location>
        <topology evidence="1">Multi-pass membrane protein</topology>
    </subcellularLocation>
</comment>
<evidence type="ECO:0000313" key="7">
    <source>
        <dbReference type="EMBL" id="SJZ91549.1"/>
    </source>
</evidence>
<feature type="transmembrane region" description="Helical" evidence="5">
    <location>
        <begin position="287"/>
        <end position="307"/>
    </location>
</feature>
<dbReference type="OrthoDB" id="1839356at2"/>
<evidence type="ECO:0000256" key="3">
    <source>
        <dbReference type="ARBA" id="ARBA00022989"/>
    </source>
</evidence>
<feature type="transmembrane region" description="Helical" evidence="5">
    <location>
        <begin position="319"/>
        <end position="340"/>
    </location>
</feature>
<evidence type="ECO:0000259" key="6">
    <source>
        <dbReference type="Pfam" id="PF12698"/>
    </source>
</evidence>
<dbReference type="RefSeq" id="WP_078787829.1">
    <property type="nucleotide sequence ID" value="NZ_CACZYW010000010.1"/>
</dbReference>
<feature type="domain" description="ABC-2 type transporter transmembrane" evidence="6">
    <location>
        <begin position="26"/>
        <end position="365"/>
    </location>
</feature>
<gene>
    <name evidence="7" type="ORF">SAMN02745110_02022</name>
</gene>
<dbReference type="GO" id="GO:0140359">
    <property type="term" value="F:ABC-type transporter activity"/>
    <property type="evidence" value="ECO:0007669"/>
    <property type="project" value="InterPro"/>
</dbReference>
<evidence type="ECO:0000256" key="5">
    <source>
        <dbReference type="SAM" id="Phobius"/>
    </source>
</evidence>
<dbReference type="Proteomes" id="UP000189857">
    <property type="component" value="Unassembled WGS sequence"/>
</dbReference>
<dbReference type="PROSITE" id="PS51257">
    <property type="entry name" value="PROKAR_LIPOPROTEIN"/>
    <property type="match status" value="1"/>
</dbReference>
<name>A0A1T4PJ70_9FIRM</name>
<dbReference type="EMBL" id="FUXA01000012">
    <property type="protein sequence ID" value="SJZ91549.1"/>
    <property type="molecule type" value="Genomic_DNA"/>
</dbReference>
<sequence>MKDRFFRLLHADFKRAVRIIPGIFITALIFACVSWILLIYSDNLIYSKDIFSHVSVGLYIPENNSYNNLAVNFAQNMDSVKESLNIIQVTDVEEGKMLIKDNKIIALIVIPANFADGITSGDNPQIELYFGENVSLEEHLVNDMIAVASDLLGTAQTSYKAFYHAAILQHDKKYVKDASDKLDEANLTYVAGRMNIFEVKNINSNSAHNLRETLTATFLLAIFTLMCFLLTPFYKGHNKAFIMRYYKEGGSKCSLLISKAICGTFLIYLVYIMIFILLLVGGTSPNITSVITMIPVAAFSATITLLFSELIKSEHLVNTLLFISIILLIYLAGGVIPPLLMPRFLQSAVKFNPIYHLLKYILWAIY</sequence>
<dbReference type="Pfam" id="PF12698">
    <property type="entry name" value="ABC2_membrane_3"/>
    <property type="match status" value="1"/>
</dbReference>
<keyword evidence="3 5" id="KW-1133">Transmembrane helix</keyword>
<evidence type="ECO:0000256" key="2">
    <source>
        <dbReference type="ARBA" id="ARBA00022692"/>
    </source>
</evidence>
<organism evidence="7 8">
    <name type="scientific">Eubacterium ruminantium</name>
    <dbReference type="NCBI Taxonomy" id="42322"/>
    <lineage>
        <taxon>Bacteria</taxon>
        <taxon>Bacillati</taxon>
        <taxon>Bacillota</taxon>
        <taxon>Clostridia</taxon>
        <taxon>Eubacteriales</taxon>
        <taxon>Eubacteriaceae</taxon>
        <taxon>Eubacterium</taxon>
    </lineage>
</organism>
<reference evidence="7 8" key="1">
    <citation type="submission" date="2017-02" db="EMBL/GenBank/DDBJ databases">
        <authorList>
            <person name="Peterson S.W."/>
        </authorList>
    </citation>
    <scope>NUCLEOTIDE SEQUENCE [LARGE SCALE GENOMIC DNA]</scope>
    <source>
        <strain evidence="7 8">ATCC 17233</strain>
    </source>
</reference>
<evidence type="ECO:0000256" key="1">
    <source>
        <dbReference type="ARBA" id="ARBA00004141"/>
    </source>
</evidence>